<evidence type="ECO:0000259" key="7">
    <source>
        <dbReference type="PROSITE" id="PS50110"/>
    </source>
</evidence>
<comment type="caution">
    <text evidence="8">The sequence shown here is derived from an EMBL/GenBank/DDBJ whole genome shotgun (WGS) entry which is preliminary data.</text>
</comment>
<dbReference type="Proteomes" id="UP000287171">
    <property type="component" value="Unassembled WGS sequence"/>
</dbReference>
<dbReference type="InterPro" id="IPR050595">
    <property type="entry name" value="Bact_response_regulator"/>
</dbReference>
<keyword evidence="9" id="KW-1185">Reference proteome</keyword>
<keyword evidence="2" id="KW-0902">Two-component regulatory system</keyword>
<dbReference type="PROSITE" id="PS50110">
    <property type="entry name" value="RESPONSE_REGULATORY"/>
    <property type="match status" value="1"/>
</dbReference>
<name>A0A402B1I8_9CHLR</name>
<evidence type="ECO:0000313" key="9">
    <source>
        <dbReference type="Proteomes" id="UP000287171"/>
    </source>
</evidence>
<dbReference type="GO" id="GO:0000160">
    <property type="term" value="P:phosphorelay signal transduction system"/>
    <property type="evidence" value="ECO:0007669"/>
    <property type="project" value="UniProtKB-KW"/>
</dbReference>
<evidence type="ECO:0000256" key="3">
    <source>
        <dbReference type="ARBA" id="ARBA00023015"/>
    </source>
</evidence>
<proteinExistence type="predicted"/>
<keyword evidence="5" id="KW-0804">Transcription</keyword>
<evidence type="ECO:0000313" key="8">
    <source>
        <dbReference type="EMBL" id="GCE25206.1"/>
    </source>
</evidence>
<dbReference type="InterPro" id="IPR011006">
    <property type="entry name" value="CheY-like_superfamily"/>
</dbReference>
<dbReference type="SUPFAM" id="SSF52172">
    <property type="entry name" value="CheY-like"/>
    <property type="match status" value="1"/>
</dbReference>
<keyword evidence="1 6" id="KW-0597">Phosphoprotein</keyword>
<dbReference type="RefSeq" id="WP_126625807.1">
    <property type="nucleotide sequence ID" value="NZ_BIFT01000001.1"/>
</dbReference>
<dbReference type="EMBL" id="BIFT01000001">
    <property type="protein sequence ID" value="GCE25206.1"/>
    <property type="molecule type" value="Genomic_DNA"/>
</dbReference>
<dbReference type="AlphaFoldDB" id="A0A402B1I8"/>
<feature type="domain" description="Response regulatory" evidence="7">
    <location>
        <begin position="7"/>
        <end position="123"/>
    </location>
</feature>
<sequence>MEYTAKKILVVDDDKEIREIITFVLTRHGFHVEAASNGQQLQRFLALQLPDLIILDVMMPGEDGYHICRSLRTDPSTRDIPVMMITAHAEDIYQRISIDLGAVQHMTKPFHPLELAEKVQTILGAKSYSC</sequence>
<protein>
    <recommendedName>
        <fullName evidence="7">Response regulatory domain-containing protein</fullName>
    </recommendedName>
</protein>
<dbReference type="SMART" id="SM00448">
    <property type="entry name" value="REC"/>
    <property type="match status" value="1"/>
</dbReference>
<evidence type="ECO:0000256" key="2">
    <source>
        <dbReference type="ARBA" id="ARBA00023012"/>
    </source>
</evidence>
<dbReference type="Pfam" id="PF00072">
    <property type="entry name" value="Response_reg"/>
    <property type="match status" value="1"/>
</dbReference>
<dbReference type="FunFam" id="3.40.50.2300:FF:000001">
    <property type="entry name" value="DNA-binding response regulator PhoB"/>
    <property type="match status" value="1"/>
</dbReference>
<accession>A0A402B1I8</accession>
<evidence type="ECO:0000256" key="6">
    <source>
        <dbReference type="PROSITE-ProRule" id="PRU00169"/>
    </source>
</evidence>
<evidence type="ECO:0000256" key="4">
    <source>
        <dbReference type="ARBA" id="ARBA00023125"/>
    </source>
</evidence>
<reference evidence="9" key="1">
    <citation type="submission" date="2018-12" db="EMBL/GenBank/DDBJ databases">
        <title>Tengunoibacter tsumagoiensis gen. nov., sp. nov., Dictyobacter kobayashii sp. nov., D. alpinus sp. nov., and D. joshuensis sp. nov. and description of Dictyobacteraceae fam. nov. within the order Ktedonobacterales isolated from Tengu-no-mugimeshi.</title>
        <authorList>
            <person name="Wang C.M."/>
            <person name="Zheng Y."/>
            <person name="Sakai Y."/>
            <person name="Toyoda A."/>
            <person name="Minakuchi Y."/>
            <person name="Abe K."/>
            <person name="Yokota A."/>
            <person name="Yabe S."/>
        </authorList>
    </citation>
    <scope>NUCLEOTIDE SEQUENCE [LARGE SCALE GENOMIC DNA]</scope>
    <source>
        <strain evidence="9">Uno16</strain>
    </source>
</reference>
<keyword evidence="4" id="KW-0238">DNA-binding</keyword>
<feature type="modified residue" description="4-aspartylphosphate" evidence="6">
    <location>
        <position position="56"/>
    </location>
</feature>
<evidence type="ECO:0000256" key="5">
    <source>
        <dbReference type="ARBA" id="ARBA00023163"/>
    </source>
</evidence>
<evidence type="ECO:0000256" key="1">
    <source>
        <dbReference type="ARBA" id="ARBA00022553"/>
    </source>
</evidence>
<dbReference type="PANTHER" id="PTHR44591:SF3">
    <property type="entry name" value="RESPONSE REGULATORY DOMAIN-CONTAINING PROTEIN"/>
    <property type="match status" value="1"/>
</dbReference>
<gene>
    <name evidence="8" type="ORF">KDA_06900</name>
</gene>
<organism evidence="8 9">
    <name type="scientific">Dictyobacter alpinus</name>
    <dbReference type="NCBI Taxonomy" id="2014873"/>
    <lineage>
        <taxon>Bacteria</taxon>
        <taxon>Bacillati</taxon>
        <taxon>Chloroflexota</taxon>
        <taxon>Ktedonobacteria</taxon>
        <taxon>Ktedonobacterales</taxon>
        <taxon>Dictyobacteraceae</taxon>
        <taxon>Dictyobacter</taxon>
    </lineage>
</organism>
<keyword evidence="3" id="KW-0805">Transcription regulation</keyword>
<dbReference type="InterPro" id="IPR001789">
    <property type="entry name" value="Sig_transdc_resp-reg_receiver"/>
</dbReference>
<dbReference type="Gene3D" id="3.40.50.2300">
    <property type="match status" value="1"/>
</dbReference>
<dbReference type="PANTHER" id="PTHR44591">
    <property type="entry name" value="STRESS RESPONSE REGULATOR PROTEIN 1"/>
    <property type="match status" value="1"/>
</dbReference>
<dbReference type="OrthoDB" id="9790669at2"/>
<dbReference type="GO" id="GO:0003677">
    <property type="term" value="F:DNA binding"/>
    <property type="evidence" value="ECO:0007669"/>
    <property type="project" value="UniProtKB-KW"/>
</dbReference>